<organism evidence="3 4">
    <name type="scientific">Nitrosococcus wardiae</name>
    <dbReference type="NCBI Taxonomy" id="1814290"/>
    <lineage>
        <taxon>Bacteria</taxon>
        <taxon>Pseudomonadati</taxon>
        <taxon>Pseudomonadota</taxon>
        <taxon>Gammaproteobacteria</taxon>
        <taxon>Chromatiales</taxon>
        <taxon>Chromatiaceae</taxon>
        <taxon>Nitrosococcus</taxon>
    </lineage>
</organism>
<sequence>MAKNQEDPKPVTPENNFGKNVGRKAERKVRAKKGKNPPTWFWLGMFGLVGWSVAIPTLIGVTLGIWIDATWPTTVSWTLNLLIVGIIIGCLNAWYWVKQESRRNGD</sequence>
<gene>
    <name evidence="3" type="ORF">E3U44_13945</name>
</gene>
<dbReference type="Proteomes" id="UP000294325">
    <property type="component" value="Chromosome"/>
</dbReference>
<dbReference type="InterPro" id="IPR011744">
    <property type="entry name" value="ATPase_gene1"/>
</dbReference>
<keyword evidence="2" id="KW-1133">Transmembrane helix</keyword>
<dbReference type="OrthoDB" id="466056at2"/>
<dbReference type="InterPro" id="IPR032820">
    <property type="entry name" value="ATPase_put"/>
</dbReference>
<dbReference type="AlphaFoldDB" id="A0A4P7C1I4"/>
<dbReference type="KEGG" id="nwr:E3U44_13945"/>
<dbReference type="EMBL" id="CP038033">
    <property type="protein sequence ID" value="QBQ55487.1"/>
    <property type="molecule type" value="Genomic_DNA"/>
</dbReference>
<accession>A0A4P7C1I4</accession>
<dbReference type="Pfam" id="PF09527">
    <property type="entry name" value="ATPase_gene1"/>
    <property type="match status" value="1"/>
</dbReference>
<evidence type="ECO:0000313" key="4">
    <source>
        <dbReference type="Proteomes" id="UP000294325"/>
    </source>
</evidence>
<protein>
    <submittedName>
        <fullName evidence="3">ATPase F0F1</fullName>
    </submittedName>
</protein>
<keyword evidence="2" id="KW-0472">Membrane</keyword>
<proteinExistence type="predicted"/>
<keyword evidence="4" id="KW-1185">Reference proteome</keyword>
<feature type="compositionally biased region" description="Basic residues" evidence="1">
    <location>
        <begin position="21"/>
        <end position="33"/>
    </location>
</feature>
<evidence type="ECO:0000313" key="3">
    <source>
        <dbReference type="EMBL" id="QBQ55487.1"/>
    </source>
</evidence>
<feature type="transmembrane region" description="Helical" evidence="2">
    <location>
        <begin position="40"/>
        <end position="67"/>
    </location>
</feature>
<reference evidence="3 4" key="1">
    <citation type="submission" date="2019-03" db="EMBL/GenBank/DDBJ databases">
        <title>The genome sequence of Nitrosococcus wardiae strain D1FHST reveals the archetypal metabolic capacity of ammonia-oxidizing Gammaproteobacteria.</title>
        <authorList>
            <person name="Wang L."/>
            <person name="Lim C.K."/>
            <person name="Hanson T.E."/>
            <person name="Dang H."/>
            <person name="Klotz M.G."/>
        </authorList>
    </citation>
    <scope>NUCLEOTIDE SEQUENCE [LARGE SCALE GENOMIC DNA]</scope>
    <source>
        <strain evidence="3 4">D1FHS</strain>
    </source>
</reference>
<keyword evidence="2" id="KW-0812">Transmembrane</keyword>
<evidence type="ECO:0000256" key="2">
    <source>
        <dbReference type="SAM" id="Phobius"/>
    </source>
</evidence>
<evidence type="ECO:0000256" key="1">
    <source>
        <dbReference type="SAM" id="MobiDB-lite"/>
    </source>
</evidence>
<feature type="transmembrane region" description="Helical" evidence="2">
    <location>
        <begin position="79"/>
        <end position="97"/>
    </location>
</feature>
<dbReference type="RefSeq" id="WP_134358746.1">
    <property type="nucleotide sequence ID" value="NZ_CP038033.1"/>
</dbReference>
<name>A0A4P7C1I4_9GAMM</name>
<feature type="region of interest" description="Disordered" evidence="1">
    <location>
        <begin position="1"/>
        <end position="33"/>
    </location>
</feature>
<dbReference type="NCBIfam" id="TIGR02230">
    <property type="entry name" value="ATPase_gene1"/>
    <property type="match status" value="1"/>
</dbReference>